<protein>
    <submittedName>
        <fullName evidence="5">ABC transporter</fullName>
    </submittedName>
</protein>
<evidence type="ECO:0000256" key="2">
    <source>
        <dbReference type="ARBA" id="ARBA00022741"/>
    </source>
</evidence>
<evidence type="ECO:0000313" key="5">
    <source>
        <dbReference type="EMBL" id="GCE07076.1"/>
    </source>
</evidence>
<comment type="caution">
    <text evidence="5">The sequence shown here is derived from an EMBL/GenBank/DDBJ whole genome shotgun (WGS) entry which is preliminary data.</text>
</comment>
<gene>
    <name evidence="5" type="ORF">KDAU_44050</name>
</gene>
<evidence type="ECO:0000259" key="4">
    <source>
        <dbReference type="PROSITE" id="PS50893"/>
    </source>
</evidence>
<dbReference type="PANTHER" id="PTHR42711">
    <property type="entry name" value="ABC TRANSPORTER ATP-BINDING PROTEIN"/>
    <property type="match status" value="1"/>
</dbReference>
<dbReference type="Gene3D" id="3.40.50.300">
    <property type="entry name" value="P-loop containing nucleotide triphosphate hydrolases"/>
    <property type="match status" value="1"/>
</dbReference>
<dbReference type="SUPFAM" id="SSF52540">
    <property type="entry name" value="P-loop containing nucleoside triphosphate hydrolases"/>
    <property type="match status" value="1"/>
</dbReference>
<organism evidence="5 6">
    <name type="scientific">Dictyobacter aurantiacus</name>
    <dbReference type="NCBI Taxonomy" id="1936993"/>
    <lineage>
        <taxon>Bacteria</taxon>
        <taxon>Bacillati</taxon>
        <taxon>Chloroflexota</taxon>
        <taxon>Ktedonobacteria</taxon>
        <taxon>Ktedonobacterales</taxon>
        <taxon>Dictyobacteraceae</taxon>
        <taxon>Dictyobacter</taxon>
    </lineage>
</organism>
<dbReference type="PANTHER" id="PTHR42711:SF4">
    <property type="entry name" value="ABC TRANSPORTER RELATED"/>
    <property type="match status" value="1"/>
</dbReference>
<evidence type="ECO:0000256" key="3">
    <source>
        <dbReference type="ARBA" id="ARBA00022840"/>
    </source>
</evidence>
<dbReference type="RefSeq" id="WP_126598047.1">
    <property type="nucleotide sequence ID" value="NZ_BIFQ01000001.1"/>
</dbReference>
<name>A0A401ZJP3_9CHLR</name>
<feature type="domain" description="ABC transporter" evidence="4">
    <location>
        <begin position="17"/>
        <end position="258"/>
    </location>
</feature>
<dbReference type="Proteomes" id="UP000287224">
    <property type="component" value="Unassembled WGS sequence"/>
</dbReference>
<dbReference type="SMART" id="SM00382">
    <property type="entry name" value="AAA"/>
    <property type="match status" value="1"/>
</dbReference>
<dbReference type="PROSITE" id="PS50893">
    <property type="entry name" value="ABC_TRANSPORTER_2"/>
    <property type="match status" value="1"/>
</dbReference>
<dbReference type="EMBL" id="BIFQ01000001">
    <property type="protein sequence ID" value="GCE07076.1"/>
    <property type="molecule type" value="Genomic_DNA"/>
</dbReference>
<dbReference type="InterPro" id="IPR027417">
    <property type="entry name" value="P-loop_NTPase"/>
</dbReference>
<dbReference type="OrthoDB" id="9804819at2"/>
<dbReference type="GO" id="GO:0016887">
    <property type="term" value="F:ATP hydrolysis activity"/>
    <property type="evidence" value="ECO:0007669"/>
    <property type="project" value="InterPro"/>
</dbReference>
<dbReference type="InterPro" id="IPR003593">
    <property type="entry name" value="AAA+_ATPase"/>
</dbReference>
<proteinExistence type="predicted"/>
<keyword evidence="3" id="KW-0067">ATP-binding</keyword>
<dbReference type="AlphaFoldDB" id="A0A401ZJP3"/>
<keyword evidence="1" id="KW-0813">Transport</keyword>
<dbReference type="InterPro" id="IPR050763">
    <property type="entry name" value="ABC_transporter_ATP-binding"/>
</dbReference>
<reference evidence="6" key="1">
    <citation type="submission" date="2018-12" db="EMBL/GenBank/DDBJ databases">
        <title>Tengunoibacter tsumagoiensis gen. nov., sp. nov., Dictyobacter kobayashii sp. nov., D. alpinus sp. nov., and D. joshuensis sp. nov. and description of Dictyobacteraceae fam. nov. within the order Ktedonobacterales isolated from Tengu-no-mugimeshi.</title>
        <authorList>
            <person name="Wang C.M."/>
            <person name="Zheng Y."/>
            <person name="Sakai Y."/>
            <person name="Toyoda A."/>
            <person name="Minakuchi Y."/>
            <person name="Abe K."/>
            <person name="Yokota A."/>
            <person name="Yabe S."/>
        </authorList>
    </citation>
    <scope>NUCLEOTIDE SEQUENCE [LARGE SCALE GENOMIC DNA]</scope>
    <source>
        <strain evidence="6">S-27</strain>
    </source>
</reference>
<evidence type="ECO:0000313" key="6">
    <source>
        <dbReference type="Proteomes" id="UP000287224"/>
    </source>
</evidence>
<dbReference type="InterPro" id="IPR003439">
    <property type="entry name" value="ABC_transporter-like_ATP-bd"/>
</dbReference>
<accession>A0A401ZJP3</accession>
<keyword evidence="2" id="KW-0547">Nucleotide-binding</keyword>
<dbReference type="Pfam" id="PF00005">
    <property type="entry name" value="ABC_tran"/>
    <property type="match status" value="1"/>
</dbReference>
<keyword evidence="6" id="KW-1185">Reference proteome</keyword>
<sequence length="326" mass="35995">MSGIAASHLSMCYRVPVREASLRGALGSLWHRRYRQIQAVNDISFSIESGELVGFIGPNGAGKTTTLKMLSGILHPAAGTVSVHGFTPWKREGAFLRSIALIRGSQPLGGPTELTVLDSLRFQQTIYEVSATDFRKNLADLTELLDLEQLLSRQVRALSLGERMRCGLALSLLYRPRVLFLDEPTLGLDVSAVNLIRRFIASYCRRTGATVLLTSHYMVDVETLCNRIILIDRGRIQYDGGLSELSARLAPAKLLRLSFSDSHKIDWDEYGELIEVGENSAVLSVRRELVPTMTARLLSELAVTDLAVEEPPLEQVIGQVYQEGGL</sequence>
<evidence type="ECO:0000256" key="1">
    <source>
        <dbReference type="ARBA" id="ARBA00022448"/>
    </source>
</evidence>
<dbReference type="GO" id="GO:0005524">
    <property type="term" value="F:ATP binding"/>
    <property type="evidence" value="ECO:0007669"/>
    <property type="project" value="UniProtKB-KW"/>
</dbReference>